<feature type="transmembrane region" description="Helical" evidence="1">
    <location>
        <begin position="216"/>
        <end position="233"/>
    </location>
</feature>
<reference evidence="2" key="1">
    <citation type="journal article" date="2019" name="Viruses">
        <title>Detection and Characterization of Invertebrate Iridoviruses Found in Reptiles and Prey Insects in Europe over the Past Two Decades.</title>
        <authorList>
            <person name="Papp T."/>
            <person name="Marschang R.E."/>
        </authorList>
    </citation>
    <scope>NUCLEOTIDE SEQUENCE</scope>
    <source>
        <strain evidence="2">Liz-CrIV</strain>
    </source>
</reference>
<accession>A0A5B8RHY0</accession>
<dbReference type="EMBL" id="MN081869">
    <property type="protein sequence ID" value="QEA08360.1"/>
    <property type="molecule type" value="Genomic_DNA"/>
</dbReference>
<organism evidence="2">
    <name type="scientific">Iridovirus Liz-CrIV</name>
    <dbReference type="NCBI Taxonomy" id="2594309"/>
    <lineage>
        <taxon>Viruses</taxon>
        <taxon>Varidnaviria</taxon>
        <taxon>Bamfordvirae</taxon>
        <taxon>Nucleocytoviricota</taxon>
        <taxon>Megaviricetes</taxon>
        <taxon>Pimascovirales</taxon>
        <taxon>Pimascovirales incertae sedis</taxon>
        <taxon>Iridoviridae</taxon>
    </lineage>
</organism>
<keyword evidence="1" id="KW-1133">Transmembrane helix</keyword>
<sequence length="495" mass="55894">MGASVSSDITNTITCNLQEASNTILNNQNLNDHQGIFVNIIKIGDGNINANNLAEKSNASIDINALANALNNSSMNEDLNKKIAQTAKAAIKGVNLMQLGDANTTINDIVNTSIKVKNTAIQNLIIRFDQKIKINIYHIGKGNIKVKNVHLKEIHKIITKEVENAKNNNKDVTRLIEQFSQATESKVEGFSLKILSLIIFSTAFLGLGGVYVGGKIAFPVTLLLSILAFYQYFNWTDRTIFTDGFVDTMFNIDNDGCEALKNLTIENVKSAKGASDRCLKNPKCVAYNWNHNTKKITMFKGVLEEGCKNDILKNNTNETLFERKKLTIREGKKDPIMSTNGDLYLNTKNQTLWYNYKKKKQNNWKELKNEKKIILDNSIKLGIDKFIKIIFGYEEKLPGPMPHTLYIDYSHNNHLKIFLCKLNFLIGKDFKNRDQSKDWTLISTIHLDIKMLDFEENDSCGVIVEQNKLWLLCIAVILLFIGIIGMGLGFKKNKN</sequence>
<protein>
    <submittedName>
        <fullName evidence="2">Putative myristilated membrane protein (458R)</fullName>
    </submittedName>
</protein>
<feature type="transmembrane region" description="Helical" evidence="1">
    <location>
        <begin position="190"/>
        <end position="209"/>
    </location>
</feature>
<name>A0A5B8RHY0_9VIRU</name>
<feature type="transmembrane region" description="Helical" evidence="1">
    <location>
        <begin position="469"/>
        <end position="490"/>
    </location>
</feature>
<keyword evidence="1" id="KW-0812">Transmembrane</keyword>
<evidence type="ECO:0000256" key="1">
    <source>
        <dbReference type="SAM" id="Phobius"/>
    </source>
</evidence>
<proteinExistence type="predicted"/>
<evidence type="ECO:0000313" key="2">
    <source>
        <dbReference type="EMBL" id="QEA08360.1"/>
    </source>
</evidence>
<keyword evidence="1" id="KW-0472">Membrane</keyword>